<dbReference type="KEGG" id="vg:13995341"/>
<accession>K4JWJ6</accession>
<keyword evidence="2" id="KW-1185">Reference proteome</keyword>
<name>K4JWJ6_9CAUD</name>
<dbReference type="GeneID" id="13995341"/>
<dbReference type="EMBL" id="JX100810">
    <property type="protein sequence ID" value="AFU88283.1"/>
    <property type="molecule type" value="Genomic_DNA"/>
</dbReference>
<organism evidence="1 2">
    <name type="scientific">Caulobacter phage CcrColossus</name>
    <dbReference type="NCBI Taxonomy" id="1211640"/>
    <lineage>
        <taxon>Viruses</taxon>
        <taxon>Duplodnaviria</taxon>
        <taxon>Heunggongvirae</taxon>
        <taxon>Uroviricota</taxon>
        <taxon>Caudoviricetes</taxon>
        <taxon>Jeanschmidtviridae</taxon>
        <taxon>Colossusvirus</taxon>
        <taxon>Colossusvirus colossus</taxon>
    </lineage>
</organism>
<reference evidence="1 2" key="1">
    <citation type="journal article" date="2012" name="BMC Genomics">
        <title>The Caulobacter crescentus phage phiCbK: genomics of a canonical phage.</title>
        <authorList>
            <person name="Gill J.J."/>
            <person name="Berry J.D."/>
            <person name="Russell W.K."/>
            <person name="Lessor L."/>
            <person name="Escobar Garcia D.A."/>
            <person name="Hernandez D."/>
            <person name="Kane A."/>
            <person name="Keene J."/>
            <person name="Maddox M."/>
            <person name="Martin R."/>
            <person name="Mohan S."/>
            <person name="Thorn A.M."/>
            <person name="Russell D.H."/>
            <person name="Young R."/>
        </authorList>
    </citation>
    <scope>NUCLEOTIDE SEQUENCE [LARGE SCALE GENOMIC DNA]</scope>
</reference>
<evidence type="ECO:0000313" key="1">
    <source>
        <dbReference type="EMBL" id="AFU88283.1"/>
    </source>
</evidence>
<sequence>MSASCHKWCVEKVVITAGERAGRRVISRHKTKIAAERHMPSSAGWGGSGMVYRVRRLTKKERGLA</sequence>
<evidence type="ECO:0000313" key="2">
    <source>
        <dbReference type="Proteomes" id="UP000000463"/>
    </source>
</evidence>
<dbReference type="Proteomes" id="UP000000463">
    <property type="component" value="Segment"/>
</dbReference>
<proteinExistence type="predicted"/>
<gene>
    <name evidence="1" type="ORF">CcrColossus_gp413</name>
</gene>
<dbReference type="RefSeq" id="YP_006988647.1">
    <property type="nucleotide sequence ID" value="NC_019406.1"/>
</dbReference>
<protein>
    <submittedName>
        <fullName evidence="1">Uncharacterized protein</fullName>
    </submittedName>
</protein>